<dbReference type="GO" id="GO:0003677">
    <property type="term" value="F:DNA binding"/>
    <property type="evidence" value="ECO:0007669"/>
    <property type="project" value="UniProtKB-KW"/>
</dbReference>
<evidence type="ECO:0000256" key="3">
    <source>
        <dbReference type="ARBA" id="ARBA00023015"/>
    </source>
</evidence>
<dbReference type="PRINTS" id="PR01590">
    <property type="entry name" value="HTHFIS"/>
</dbReference>
<dbReference type="PANTHER" id="PTHR32071">
    <property type="entry name" value="TRANSCRIPTIONAL REGULATORY PROTEIN"/>
    <property type="match status" value="1"/>
</dbReference>
<keyword evidence="4" id="KW-0238">DNA-binding</keyword>
<accession>A0ABD7Q5Q8</accession>
<dbReference type="InterPro" id="IPR002197">
    <property type="entry name" value="HTH_Fis"/>
</dbReference>
<evidence type="ECO:0000313" key="7">
    <source>
        <dbReference type="EMBL" id="TBL67513.1"/>
    </source>
</evidence>
<dbReference type="GO" id="GO:0005524">
    <property type="term" value="F:ATP binding"/>
    <property type="evidence" value="ECO:0007669"/>
    <property type="project" value="UniProtKB-KW"/>
</dbReference>
<dbReference type="InterPro" id="IPR058031">
    <property type="entry name" value="AAA_lid_NorR"/>
</dbReference>
<evidence type="ECO:0000256" key="1">
    <source>
        <dbReference type="ARBA" id="ARBA00022741"/>
    </source>
</evidence>
<protein>
    <submittedName>
        <fullName evidence="7">Sigma-54-dependent Fis family transcriptional regulator</fullName>
    </submittedName>
</protein>
<dbReference type="Proteomes" id="UP000291600">
    <property type="component" value="Unassembled WGS sequence"/>
</dbReference>
<sequence>MPTYHSPRPIEAIGHSTSFQKLLRLVERVAPTHQTLLLNGPTGSGKEVIAQLIHQRSADPSAPFIDLNCGAFPEHLVEAELFGHIKGSFTGAQSDRVGHLEMVGKGTLFLDEIGEMPMSIQPKLLRVLESKTFRPVGGSEVRHFKGRIVAATHRDLYAQVKAGSFREDLYYRLNVIVLELPRLSQRVEDIPILIDHFISRHSQPLSFSREAIAYLQHYAWPGNIRELRNLIERLATLAETSLISLELLHSFLPNPHSEIKISADVLADAMLALPAKDKLAAAEQIIIERALERTTGNKTAAASLLGISRKSVERRLQLRAERKPASVRYLHKGQDLVRKNNYLAAIESFNEGIALLDGIAMDDEIRTLYYAFYRLLAVSYQNLYGWLSTQAYDNYAAAIALGKKLGDERELVGLQLWCWPSYLMSSELQRVRTLSQELLQLGLTEKTLYLWEEAHVAMASARFWAGDYTETLAVLARSQLLSDIPFLRDTPGMDFVGQALTLEGLASFQCGDFRRTQLVLQQLCQRVNDPHSDALRHIVSLLGAVWLTFLLEERQQTKALAAQLITLAQAHQLEFYCGMGKLFYSYVAHLQKEDGPVEKDIHDCYQTYFSVKGECLFHGLYVWLSGEILLATERPADCIALLAQTLPVVTQGESRAFISELFELQARAKAQAEGHIPAEQAYRQALSTAEILGAIPAQINASVGLNHILAALGRPLERLQLAQRMQNVISGESEILLMTRAQQILNN</sequence>
<dbReference type="InterPro" id="IPR002078">
    <property type="entry name" value="Sigma_54_int"/>
</dbReference>
<dbReference type="AlphaFoldDB" id="A0ABD7Q5Q8"/>
<keyword evidence="5" id="KW-0804">Transcription</keyword>
<gene>
    <name evidence="7" type="ORF">EYY96_10835</name>
</gene>
<dbReference type="Pfam" id="PF02954">
    <property type="entry name" value="HTH_8"/>
    <property type="match status" value="1"/>
</dbReference>
<evidence type="ECO:0000256" key="5">
    <source>
        <dbReference type="ARBA" id="ARBA00023163"/>
    </source>
</evidence>
<dbReference type="InterPro" id="IPR027417">
    <property type="entry name" value="P-loop_NTPase"/>
</dbReference>
<dbReference type="EMBL" id="SITJ01000068">
    <property type="protein sequence ID" value="TBL67513.1"/>
    <property type="molecule type" value="Genomic_DNA"/>
</dbReference>
<dbReference type="Gene3D" id="1.10.10.60">
    <property type="entry name" value="Homeodomain-like"/>
    <property type="match status" value="1"/>
</dbReference>
<dbReference type="InterPro" id="IPR009057">
    <property type="entry name" value="Homeodomain-like_sf"/>
</dbReference>
<feature type="domain" description="Sigma-54 factor interaction" evidence="6">
    <location>
        <begin position="12"/>
        <end position="236"/>
    </location>
</feature>
<dbReference type="Gene3D" id="3.40.50.300">
    <property type="entry name" value="P-loop containing nucleotide triphosphate hydrolases"/>
    <property type="match status" value="1"/>
</dbReference>
<evidence type="ECO:0000256" key="2">
    <source>
        <dbReference type="ARBA" id="ARBA00022840"/>
    </source>
</evidence>
<comment type="caution">
    <text evidence="7">The sequence shown here is derived from an EMBL/GenBank/DDBJ whole genome shotgun (WGS) entry which is preliminary data.</text>
</comment>
<name>A0ABD7Q5Q8_HAFAL</name>
<keyword evidence="1" id="KW-0547">Nucleotide-binding</keyword>
<dbReference type="SMART" id="SM00382">
    <property type="entry name" value="AAA"/>
    <property type="match status" value="1"/>
</dbReference>
<dbReference type="Pfam" id="PF00158">
    <property type="entry name" value="Sigma54_activat"/>
    <property type="match status" value="1"/>
</dbReference>
<evidence type="ECO:0000259" key="6">
    <source>
        <dbReference type="PROSITE" id="PS50045"/>
    </source>
</evidence>
<dbReference type="PROSITE" id="PS50045">
    <property type="entry name" value="SIGMA54_INTERACT_4"/>
    <property type="match status" value="1"/>
</dbReference>
<dbReference type="InterPro" id="IPR025944">
    <property type="entry name" value="Sigma_54_int_dom_CS"/>
</dbReference>
<dbReference type="SUPFAM" id="SSF46689">
    <property type="entry name" value="Homeodomain-like"/>
    <property type="match status" value="1"/>
</dbReference>
<dbReference type="FunFam" id="3.40.50.300:FF:000006">
    <property type="entry name" value="DNA-binding transcriptional regulator NtrC"/>
    <property type="match status" value="1"/>
</dbReference>
<dbReference type="RefSeq" id="WP_130970929.1">
    <property type="nucleotide sequence ID" value="NZ_SITJ01000068.1"/>
</dbReference>
<keyword evidence="3" id="KW-0805">Transcription regulation</keyword>
<dbReference type="CDD" id="cd00009">
    <property type="entry name" value="AAA"/>
    <property type="match status" value="1"/>
</dbReference>
<proteinExistence type="predicted"/>
<evidence type="ECO:0000256" key="4">
    <source>
        <dbReference type="ARBA" id="ARBA00023125"/>
    </source>
</evidence>
<dbReference type="Pfam" id="PF25601">
    <property type="entry name" value="AAA_lid_14"/>
    <property type="match status" value="1"/>
</dbReference>
<organism evidence="7 8">
    <name type="scientific">Hafnia alvei</name>
    <dbReference type="NCBI Taxonomy" id="569"/>
    <lineage>
        <taxon>Bacteria</taxon>
        <taxon>Pseudomonadati</taxon>
        <taxon>Pseudomonadota</taxon>
        <taxon>Gammaproteobacteria</taxon>
        <taxon>Enterobacterales</taxon>
        <taxon>Hafniaceae</taxon>
        <taxon>Hafnia</taxon>
    </lineage>
</organism>
<evidence type="ECO:0000313" key="8">
    <source>
        <dbReference type="Proteomes" id="UP000291600"/>
    </source>
</evidence>
<dbReference type="SUPFAM" id="SSF52540">
    <property type="entry name" value="P-loop containing nucleoside triphosphate hydrolases"/>
    <property type="match status" value="1"/>
</dbReference>
<dbReference type="InterPro" id="IPR003593">
    <property type="entry name" value="AAA+_ATPase"/>
</dbReference>
<dbReference type="PROSITE" id="PS00688">
    <property type="entry name" value="SIGMA54_INTERACT_3"/>
    <property type="match status" value="1"/>
</dbReference>
<dbReference type="Gene3D" id="1.10.8.60">
    <property type="match status" value="1"/>
</dbReference>
<keyword evidence="2" id="KW-0067">ATP-binding</keyword>
<reference evidence="7 8" key="1">
    <citation type="submission" date="2019-02" db="EMBL/GenBank/DDBJ databases">
        <title>Comparative genomic analysis of the Hafnia genus genomes.</title>
        <authorList>
            <person name="Zhiqiu Y."/>
            <person name="Chao Y."/>
            <person name="Yuhui D."/>
            <person name="Di H."/>
            <person name="Bin L."/>
        </authorList>
    </citation>
    <scope>NUCLEOTIDE SEQUENCE [LARGE SCALE GENOMIC DNA]</scope>
    <source>
        <strain evidence="7 8">PCM_1210</strain>
    </source>
</reference>